<dbReference type="AlphaFoldDB" id="A0A2Z4C1I6"/>
<feature type="domain" description="Glycosyl transferase family 1" evidence="1">
    <location>
        <begin position="182"/>
        <end position="332"/>
    </location>
</feature>
<dbReference type="InterPro" id="IPR001296">
    <property type="entry name" value="Glyco_trans_1"/>
</dbReference>
<dbReference type="GO" id="GO:1901135">
    <property type="term" value="P:carbohydrate derivative metabolic process"/>
    <property type="evidence" value="ECO:0007669"/>
    <property type="project" value="UniProtKB-ARBA"/>
</dbReference>
<name>A0A2Z4C1I6_CITBR</name>
<dbReference type="SUPFAM" id="SSF53756">
    <property type="entry name" value="UDP-Glycosyltransferase/glycogen phosphorylase"/>
    <property type="match status" value="1"/>
</dbReference>
<evidence type="ECO:0000259" key="1">
    <source>
        <dbReference type="Pfam" id="PF00534"/>
    </source>
</evidence>
<dbReference type="RefSeq" id="WP_000687349.1">
    <property type="nucleotide sequence ID" value="NZ_CP022049.2"/>
</dbReference>
<accession>A0A2Z4C1I6</accession>
<feature type="domain" description="Glycosyltransferase subfamily 4-like N-terminal" evidence="2">
    <location>
        <begin position="12"/>
        <end position="169"/>
    </location>
</feature>
<evidence type="ECO:0000313" key="3">
    <source>
        <dbReference type="EMBL" id="AWU66579.1"/>
    </source>
</evidence>
<gene>
    <name evidence="3" type="primary">gt2</name>
</gene>
<dbReference type="EMBL" id="MH325887">
    <property type="protein sequence ID" value="AWU66579.1"/>
    <property type="molecule type" value="Genomic_DNA"/>
</dbReference>
<dbReference type="PANTHER" id="PTHR12526:SF630">
    <property type="entry name" value="GLYCOSYLTRANSFERASE"/>
    <property type="match status" value="1"/>
</dbReference>
<dbReference type="GO" id="GO:0016757">
    <property type="term" value="F:glycosyltransferase activity"/>
    <property type="evidence" value="ECO:0007669"/>
    <property type="project" value="InterPro"/>
</dbReference>
<protein>
    <submittedName>
        <fullName evidence="3">Glycosyl transferase</fullName>
    </submittedName>
</protein>
<dbReference type="Pfam" id="PF00534">
    <property type="entry name" value="Glycos_transf_1"/>
    <property type="match status" value="1"/>
</dbReference>
<organism evidence="3">
    <name type="scientific">Citrobacter braakii</name>
    <dbReference type="NCBI Taxonomy" id="57706"/>
    <lineage>
        <taxon>Bacteria</taxon>
        <taxon>Pseudomonadati</taxon>
        <taxon>Pseudomonadota</taxon>
        <taxon>Gammaproteobacteria</taxon>
        <taxon>Enterobacterales</taxon>
        <taxon>Enterobacteriaceae</taxon>
        <taxon>Citrobacter</taxon>
        <taxon>Citrobacter freundii complex</taxon>
    </lineage>
</organism>
<proteinExistence type="predicted"/>
<evidence type="ECO:0000259" key="2">
    <source>
        <dbReference type="Pfam" id="PF13439"/>
    </source>
</evidence>
<keyword evidence="3" id="KW-0808">Transferase</keyword>
<dbReference type="Pfam" id="PF13439">
    <property type="entry name" value="Glyco_transf_4"/>
    <property type="match status" value="1"/>
</dbReference>
<reference evidence="3" key="1">
    <citation type="submission" date="2018-05" db="EMBL/GenBank/DDBJ databases">
        <authorList>
            <person name="Lanie J.A."/>
            <person name="Ng W.-L."/>
            <person name="Kazmierczak K.M."/>
            <person name="Andrzejewski T.M."/>
            <person name="Davidsen T.M."/>
            <person name="Wayne K.J."/>
            <person name="Tettelin H."/>
            <person name="Glass J.I."/>
            <person name="Rusch D."/>
            <person name="Podicherti R."/>
            <person name="Tsui H.-C.T."/>
            <person name="Winkler M.E."/>
        </authorList>
    </citation>
    <scope>NUCLEOTIDE SEQUENCE</scope>
    <source>
        <strain evidence="3">O5_G3340</strain>
    </source>
</reference>
<dbReference type="PANTHER" id="PTHR12526">
    <property type="entry name" value="GLYCOSYLTRANSFERASE"/>
    <property type="match status" value="1"/>
</dbReference>
<sequence>MKIDYVITGMDVGGAEMQVVELLLELQKCGHSVRLISLTPPVDLIDKLISNDIPVVSLGMKSKLALPMAAFKLAMLIRQNSPDIVHSHMFHANILVRFVRALLGRRSSIICTAHSVREGGSARDWLYRLTNKLSDLNTVVSDAARQRFINDKVFPPEKTLTVYNCINIDHFCIIDRQGRKRFRWITVGRLVKIKNQLLILQAMMQLPHSELIIVGEGEERLTLQTFIDQNSLSERVTLLGKKDNVVDYYHDSDAFVLASDYEGFALVVAEAMACGLPVVATDCGGPAEIIGNGQDFGITISVNDVHHLTAAMQQIESLDIEQRKGSGYRARERVIEKFSAKKIVSQWEDIYLCIQKNRI</sequence>
<dbReference type="Gene3D" id="3.40.50.2000">
    <property type="entry name" value="Glycogen Phosphorylase B"/>
    <property type="match status" value="2"/>
</dbReference>
<dbReference type="InterPro" id="IPR028098">
    <property type="entry name" value="Glyco_trans_4-like_N"/>
</dbReference>